<organism evidence="2 3">
    <name type="scientific">Sphaerosporella brunnea</name>
    <dbReference type="NCBI Taxonomy" id="1250544"/>
    <lineage>
        <taxon>Eukaryota</taxon>
        <taxon>Fungi</taxon>
        <taxon>Dikarya</taxon>
        <taxon>Ascomycota</taxon>
        <taxon>Pezizomycotina</taxon>
        <taxon>Pezizomycetes</taxon>
        <taxon>Pezizales</taxon>
        <taxon>Pyronemataceae</taxon>
        <taxon>Sphaerosporella</taxon>
    </lineage>
</organism>
<gene>
    <name evidence="2" type="ORF">FN846DRAFT_903403</name>
</gene>
<keyword evidence="3" id="KW-1185">Reference proteome</keyword>
<dbReference type="InParanoid" id="A0A5J5F7F5"/>
<feature type="compositionally biased region" description="Basic residues" evidence="1">
    <location>
        <begin position="15"/>
        <end position="26"/>
    </location>
</feature>
<sequence length="237" mass="26091">MPPRPRKDPPAPRQLKQRAAPRHVHKAAAAAVPTLDNPPHELIVEMGKSLTASSDIYHLMQTCRTVRAIFDNQLYSTAVRCRQRLKLVVTHNVDAVRRLLATGALAPDLEFYRGIDGGLVECTQMLHVAIERRDEQMVRLLVEAGCSLFCVAISPAAAEQTALGRLLKEHGVKVSPTGAPNGLSWMMDPFPAGRPVITVLRFLCVQGPPAVSPMHVHINDPRVEYPTLVRWELPSSG</sequence>
<accession>A0A5J5F7F5</accession>
<evidence type="ECO:0000256" key="1">
    <source>
        <dbReference type="SAM" id="MobiDB-lite"/>
    </source>
</evidence>
<reference evidence="2 3" key="1">
    <citation type="submission" date="2019-09" db="EMBL/GenBank/DDBJ databases">
        <title>Draft genome of the ectomycorrhizal ascomycete Sphaerosporella brunnea.</title>
        <authorList>
            <consortium name="DOE Joint Genome Institute"/>
            <person name="Benucci G.M."/>
            <person name="Marozzi G."/>
            <person name="Antonielli L."/>
            <person name="Sanchez S."/>
            <person name="Marco P."/>
            <person name="Wang X."/>
            <person name="Falini L.B."/>
            <person name="Barry K."/>
            <person name="Haridas S."/>
            <person name="Lipzen A."/>
            <person name="Labutti K."/>
            <person name="Grigoriev I.V."/>
            <person name="Murat C."/>
            <person name="Martin F."/>
            <person name="Albertini E."/>
            <person name="Donnini D."/>
            <person name="Bonito G."/>
        </authorList>
    </citation>
    <scope>NUCLEOTIDE SEQUENCE [LARGE SCALE GENOMIC DNA]</scope>
    <source>
        <strain evidence="2 3">Sb_GMNB300</strain>
    </source>
</reference>
<evidence type="ECO:0000313" key="2">
    <source>
        <dbReference type="EMBL" id="KAA8912646.1"/>
    </source>
</evidence>
<evidence type="ECO:0000313" key="3">
    <source>
        <dbReference type="Proteomes" id="UP000326924"/>
    </source>
</evidence>
<protein>
    <submittedName>
        <fullName evidence="2">Uncharacterized protein</fullName>
    </submittedName>
</protein>
<dbReference type="Proteomes" id="UP000326924">
    <property type="component" value="Unassembled WGS sequence"/>
</dbReference>
<feature type="region of interest" description="Disordered" evidence="1">
    <location>
        <begin position="1"/>
        <end position="31"/>
    </location>
</feature>
<proteinExistence type="predicted"/>
<name>A0A5J5F7F5_9PEZI</name>
<comment type="caution">
    <text evidence="2">The sequence shown here is derived from an EMBL/GenBank/DDBJ whole genome shotgun (WGS) entry which is preliminary data.</text>
</comment>
<dbReference type="EMBL" id="VXIS01000021">
    <property type="protein sequence ID" value="KAA8912646.1"/>
    <property type="molecule type" value="Genomic_DNA"/>
</dbReference>
<feature type="compositionally biased region" description="Basic and acidic residues" evidence="1">
    <location>
        <begin position="1"/>
        <end position="10"/>
    </location>
</feature>
<dbReference type="AlphaFoldDB" id="A0A5J5F7F5"/>